<dbReference type="GO" id="GO:0032502">
    <property type="term" value="P:developmental process"/>
    <property type="evidence" value="ECO:0007669"/>
    <property type="project" value="UniProtKB-ARBA"/>
</dbReference>
<dbReference type="EMBL" id="KN847040">
    <property type="protein sequence ID" value="KIW35363.1"/>
    <property type="molecule type" value="Genomic_DNA"/>
</dbReference>
<keyword evidence="4" id="KW-0862">Zinc</keyword>
<keyword evidence="3 5" id="KW-0863">Zinc-finger</keyword>
<evidence type="ECO:0000256" key="2">
    <source>
        <dbReference type="ARBA" id="ARBA00022737"/>
    </source>
</evidence>
<reference evidence="8 9" key="1">
    <citation type="submission" date="2015-01" db="EMBL/GenBank/DDBJ databases">
        <title>The Genome Sequence of Cladophialophora immunda CBS83496.</title>
        <authorList>
            <consortium name="The Broad Institute Genomics Platform"/>
            <person name="Cuomo C."/>
            <person name="de Hoog S."/>
            <person name="Gorbushina A."/>
            <person name="Stielow B."/>
            <person name="Teixiera M."/>
            <person name="Abouelleil A."/>
            <person name="Chapman S.B."/>
            <person name="Priest M."/>
            <person name="Young S.K."/>
            <person name="Wortman J."/>
            <person name="Nusbaum C."/>
            <person name="Birren B."/>
        </authorList>
    </citation>
    <scope>NUCLEOTIDE SEQUENCE [LARGE SCALE GENOMIC DNA]</scope>
    <source>
        <strain evidence="8 9">CBS 83496</strain>
    </source>
</reference>
<evidence type="ECO:0000313" key="9">
    <source>
        <dbReference type="Proteomes" id="UP000054466"/>
    </source>
</evidence>
<dbReference type="Gene3D" id="3.30.160.60">
    <property type="entry name" value="Classic Zinc Finger"/>
    <property type="match status" value="2"/>
</dbReference>
<feature type="coiled-coil region" evidence="6">
    <location>
        <begin position="205"/>
        <end position="239"/>
    </location>
</feature>
<dbReference type="PANTHER" id="PTHR10039:SF14">
    <property type="entry name" value="NACHT DOMAIN-CONTAINING PROTEIN"/>
    <property type="match status" value="1"/>
</dbReference>
<dbReference type="Pfam" id="PF22939">
    <property type="entry name" value="WHD_GPIID"/>
    <property type="match status" value="1"/>
</dbReference>
<keyword evidence="1" id="KW-0479">Metal-binding</keyword>
<dbReference type="Proteomes" id="UP000054466">
    <property type="component" value="Unassembled WGS sequence"/>
</dbReference>
<dbReference type="STRING" id="569365.A0A0D2CW86"/>
<sequence>MAAATPGTSAASHLFQAELTKFKNRLNEEQLRSFKCTSLNDVKDAINEIQKRQEAKRELRNLTRIRGFLDAMKQFGNIIEVFTNTSDFVAFVWGPLKFILQVSSAWANSLDKILEAYEQIGEALPLLEQYLSLFQQHPEMQRVLAMMYKDILEFHQPALRFLNRSGWRQLFPSAWGDFKTKFDGILRNLDRHRRLIESQFNLLQARQHEAHHTDLLNEIQNLEQQVRKAGDSLKSREESRQAERLSGIRDWIAGNNTSDSHELALRDREDYAQTGLWITQNEKVSSWLTDDLPRSSILWMHGIPGSGKTILASIIIEACLKQQQSKTAYFYCRHDDIGTTNCVSILKGLLAQQIYWYPVLVPYFNEQRLQRGEAVLTFDKTAKNLFETVCEEGERQYIVLDGLDECRPEERKSILSFLTSLVTRIDGRNPSKLRVLIVSQEEPDIRRWLSSAEEFALKREDNSQDIRTFVQARIAKIQEKFTLSVEASNLLAEHTSRNAAGQFLFAKLVLEHLLSQVNLRQFKREVEAEHFPKKLEEAYDRIIERIKLRLQDHEWDFVQQFLGWMTCAARPLKWHEIQGAMAISVDEQEVDFQEGRIRETAQDLCGPLVTVHRDRVILVHSTAKRFITVTKHVDLLAVESRFASLCLEYLAFPHFDGDVKVENVLNGSYAFADYAVAKWIYHFDKILGQFASQVDAMQSDTYEAVVQELCEAVENMVRECADDLRGSHAEAEASQLKARLKPEVCRLLTDFEGAEDGFQSLWHHVELHRTRDFDKRNEISLDRLKTAMASIRKLLEELSTDKGLQAEAHERLKSYYGSKFFRCSKTTCFYFHEGFTDGRTRDKHVGRHDRPYQCTAEDCDVADMGFGTKKELENHMHNFHLDAEMKAQIFKELKPATPSHAKFGCGQCGKSFVRKAILRDHELAHSGQKPFPCATCGKAFTRKNDCTRHEKIHLNRR</sequence>
<dbReference type="HOGENOM" id="CLU_002406_3_0_1"/>
<evidence type="ECO:0000256" key="5">
    <source>
        <dbReference type="PROSITE-ProRule" id="PRU00042"/>
    </source>
</evidence>
<evidence type="ECO:0000313" key="8">
    <source>
        <dbReference type="EMBL" id="KIW35363.1"/>
    </source>
</evidence>
<accession>A0A0D2CW86</accession>
<evidence type="ECO:0000256" key="4">
    <source>
        <dbReference type="ARBA" id="ARBA00022833"/>
    </source>
</evidence>
<evidence type="ECO:0000259" key="7">
    <source>
        <dbReference type="PROSITE" id="PS50157"/>
    </source>
</evidence>
<dbReference type="SUPFAM" id="SSF52540">
    <property type="entry name" value="P-loop containing nucleoside triphosphate hydrolases"/>
    <property type="match status" value="1"/>
</dbReference>
<dbReference type="InterPro" id="IPR036236">
    <property type="entry name" value="Znf_C2H2_sf"/>
</dbReference>
<dbReference type="Gene3D" id="3.40.50.300">
    <property type="entry name" value="P-loop containing nucleotide triphosphate hydrolases"/>
    <property type="match status" value="1"/>
</dbReference>
<dbReference type="GeneID" id="27341256"/>
<dbReference type="AlphaFoldDB" id="A0A0D2CW86"/>
<dbReference type="InterPro" id="IPR056884">
    <property type="entry name" value="NPHP3-like_N"/>
</dbReference>
<dbReference type="PROSITE" id="PS00028">
    <property type="entry name" value="ZINC_FINGER_C2H2_1"/>
    <property type="match status" value="2"/>
</dbReference>
<evidence type="ECO:0000256" key="1">
    <source>
        <dbReference type="ARBA" id="ARBA00022723"/>
    </source>
</evidence>
<dbReference type="Pfam" id="PF24883">
    <property type="entry name" value="NPHP3_N"/>
    <property type="match status" value="1"/>
</dbReference>
<dbReference type="GO" id="GO:0008270">
    <property type="term" value="F:zinc ion binding"/>
    <property type="evidence" value="ECO:0007669"/>
    <property type="project" value="UniProtKB-KW"/>
</dbReference>
<feature type="domain" description="C2H2-type" evidence="7">
    <location>
        <begin position="931"/>
        <end position="957"/>
    </location>
</feature>
<dbReference type="OrthoDB" id="21416at2759"/>
<dbReference type="PANTHER" id="PTHR10039">
    <property type="entry name" value="AMELOGENIN"/>
    <property type="match status" value="1"/>
</dbReference>
<feature type="domain" description="C2H2-type" evidence="7">
    <location>
        <begin position="903"/>
        <end position="930"/>
    </location>
</feature>
<gene>
    <name evidence="8" type="ORF">PV07_02062</name>
</gene>
<keyword evidence="6" id="KW-0175">Coiled coil</keyword>
<organism evidence="8 9">
    <name type="scientific">Cladophialophora immunda</name>
    <dbReference type="NCBI Taxonomy" id="569365"/>
    <lineage>
        <taxon>Eukaryota</taxon>
        <taxon>Fungi</taxon>
        <taxon>Dikarya</taxon>
        <taxon>Ascomycota</taxon>
        <taxon>Pezizomycotina</taxon>
        <taxon>Eurotiomycetes</taxon>
        <taxon>Chaetothyriomycetidae</taxon>
        <taxon>Chaetothyriales</taxon>
        <taxon>Herpotrichiellaceae</taxon>
        <taxon>Cladophialophora</taxon>
    </lineage>
</organism>
<dbReference type="InterPro" id="IPR013087">
    <property type="entry name" value="Znf_C2H2_type"/>
</dbReference>
<dbReference type="RefSeq" id="XP_016255579.1">
    <property type="nucleotide sequence ID" value="XM_016388651.1"/>
</dbReference>
<name>A0A0D2CW86_9EURO</name>
<dbReference type="InterPro" id="IPR054471">
    <property type="entry name" value="GPIID_WHD"/>
</dbReference>
<dbReference type="InterPro" id="IPR056125">
    <property type="entry name" value="DUF7708"/>
</dbReference>
<dbReference type="VEuPathDB" id="FungiDB:PV07_02062"/>
<evidence type="ECO:0000256" key="3">
    <source>
        <dbReference type="ARBA" id="ARBA00022771"/>
    </source>
</evidence>
<dbReference type="InterPro" id="IPR027417">
    <property type="entry name" value="P-loop_NTPase"/>
</dbReference>
<dbReference type="PROSITE" id="PS50157">
    <property type="entry name" value="ZINC_FINGER_C2H2_2"/>
    <property type="match status" value="2"/>
</dbReference>
<dbReference type="FunFam" id="3.30.160.60:FF:000202">
    <property type="entry name" value="Zinc finger protein 574"/>
    <property type="match status" value="1"/>
</dbReference>
<dbReference type="SMART" id="SM00355">
    <property type="entry name" value="ZnF_C2H2"/>
    <property type="match status" value="4"/>
</dbReference>
<evidence type="ECO:0000256" key="6">
    <source>
        <dbReference type="SAM" id="Coils"/>
    </source>
</evidence>
<dbReference type="SUPFAM" id="SSF57667">
    <property type="entry name" value="beta-beta-alpha zinc fingers"/>
    <property type="match status" value="1"/>
</dbReference>
<protein>
    <recommendedName>
        <fullName evidence="7">C2H2-type domain-containing protein</fullName>
    </recommendedName>
</protein>
<keyword evidence="9" id="KW-1185">Reference proteome</keyword>
<dbReference type="Pfam" id="PF24809">
    <property type="entry name" value="DUF7708"/>
    <property type="match status" value="1"/>
</dbReference>
<keyword evidence="2" id="KW-0677">Repeat</keyword>
<proteinExistence type="predicted"/>